<protein>
    <submittedName>
        <fullName evidence="1">Uncharacterized protein</fullName>
    </submittedName>
</protein>
<dbReference type="AlphaFoldDB" id="A0A318QZT8"/>
<accession>A0A318QZT8</accession>
<organism evidence="1 2">
    <name type="scientific">Prochlorococcus marinus XMU1408</name>
    <dbReference type="NCBI Taxonomy" id="2213228"/>
    <lineage>
        <taxon>Bacteria</taxon>
        <taxon>Bacillati</taxon>
        <taxon>Cyanobacteriota</taxon>
        <taxon>Cyanophyceae</taxon>
        <taxon>Synechococcales</taxon>
        <taxon>Prochlorococcaceae</taxon>
        <taxon>Prochlorococcus</taxon>
    </lineage>
</organism>
<dbReference type="EMBL" id="QJUE01000002">
    <property type="protein sequence ID" value="PYE02636.1"/>
    <property type="molecule type" value="Genomic_DNA"/>
</dbReference>
<reference evidence="1 2" key="1">
    <citation type="journal article" date="2018" name="Appl. Environ. Microbiol.">
        <title>Genome rearrangement shapes Prochlorococcus ecological adaptation.</title>
        <authorList>
            <person name="Yan W."/>
            <person name="Wei S."/>
            <person name="Wang Q."/>
            <person name="Xiao X."/>
            <person name="Zeng Q."/>
            <person name="Jiao N."/>
            <person name="Zhang R."/>
        </authorList>
    </citation>
    <scope>NUCLEOTIDE SEQUENCE [LARGE SCALE GENOMIC DNA]</scope>
    <source>
        <strain evidence="1 2">XMU1408</strain>
    </source>
</reference>
<dbReference type="RefSeq" id="WP_158466133.1">
    <property type="nucleotide sequence ID" value="NZ_QJUE01000002.1"/>
</dbReference>
<gene>
    <name evidence="1" type="ORF">DNJ73_02475</name>
</gene>
<comment type="caution">
    <text evidence="1">The sequence shown here is derived from an EMBL/GenBank/DDBJ whole genome shotgun (WGS) entry which is preliminary data.</text>
</comment>
<dbReference type="PROSITE" id="PS51257">
    <property type="entry name" value="PROKAR_LIPOPROTEIN"/>
    <property type="match status" value="1"/>
</dbReference>
<dbReference type="OrthoDB" id="540912at2"/>
<proteinExistence type="predicted"/>
<name>A0A318QZT8_PROMR</name>
<evidence type="ECO:0000313" key="1">
    <source>
        <dbReference type="EMBL" id="PYE02636.1"/>
    </source>
</evidence>
<evidence type="ECO:0000313" key="2">
    <source>
        <dbReference type="Proteomes" id="UP000247807"/>
    </source>
</evidence>
<sequence length="79" mass="8798">MGESLQKAFFGVIALGVSCIAIELIPVSRQAAYWNRCLDNTVKWINQKGDLKRWDQKAKESLAVGVCNGAVYEPKLKTQ</sequence>
<dbReference type="Proteomes" id="UP000247807">
    <property type="component" value="Unassembled WGS sequence"/>
</dbReference>